<keyword evidence="1" id="KW-0175">Coiled coil</keyword>
<keyword evidence="3" id="KW-0540">Nuclease</keyword>
<dbReference type="InterPro" id="IPR011335">
    <property type="entry name" value="Restrct_endonuc-II-like"/>
</dbReference>
<comment type="caution">
    <text evidence="3">The sequence shown here is derived from an EMBL/GenBank/DDBJ whole genome shotgun (WGS) entry which is preliminary data.</text>
</comment>
<dbReference type="Pfam" id="PF12705">
    <property type="entry name" value="PDDEXK_1"/>
    <property type="match status" value="1"/>
</dbReference>
<evidence type="ECO:0000313" key="3">
    <source>
        <dbReference type="EMBL" id="OFV67380.1"/>
    </source>
</evidence>
<feature type="coiled-coil region" evidence="1">
    <location>
        <begin position="269"/>
        <end position="299"/>
    </location>
</feature>
<evidence type="ECO:0000256" key="1">
    <source>
        <dbReference type="SAM" id="Coils"/>
    </source>
</evidence>
<keyword evidence="3" id="KW-0378">Hydrolase</keyword>
<dbReference type="Proteomes" id="UP000186940">
    <property type="component" value="Unassembled WGS sequence"/>
</dbReference>
<reference evidence="3" key="1">
    <citation type="submission" date="2016-05" db="EMBL/GenBank/DDBJ databases">
        <title>Microbial consortia oxidize butane by reversing methanogenesis.</title>
        <authorList>
            <person name="Laso-Perez R."/>
            <person name="Richter M."/>
            <person name="Wegener G."/>
            <person name="Musat F."/>
        </authorList>
    </citation>
    <scope>NUCLEOTIDE SEQUENCE [LARGE SCALE GENOMIC DNA]</scope>
    <source>
        <strain evidence="3">BOX2</strain>
    </source>
</reference>
<organism evidence="3 4">
    <name type="scientific">Candidatus Syntropharchaeum caldarium</name>
    <dbReference type="NCBI Taxonomy" id="1838285"/>
    <lineage>
        <taxon>Archaea</taxon>
        <taxon>Methanobacteriati</taxon>
        <taxon>Methanobacteriota</taxon>
        <taxon>Stenosarchaea group</taxon>
        <taxon>Methanomicrobia</taxon>
        <taxon>Methanosarcinales</taxon>
        <taxon>ANME-2 cluster</taxon>
        <taxon>Candidatus Syntropharchaeum</taxon>
    </lineage>
</organism>
<dbReference type="EMBL" id="LYOS01000004">
    <property type="protein sequence ID" value="OFV67380.1"/>
    <property type="molecule type" value="Genomic_DNA"/>
</dbReference>
<feature type="domain" description="PD-(D/E)XK endonuclease-like" evidence="2">
    <location>
        <begin position="4"/>
        <end position="248"/>
    </location>
</feature>
<evidence type="ECO:0000259" key="2">
    <source>
        <dbReference type="Pfam" id="PF12705"/>
    </source>
</evidence>
<keyword evidence="4" id="KW-1185">Reference proteome</keyword>
<dbReference type="InterPro" id="IPR011604">
    <property type="entry name" value="PDDEXK-like_dom_sf"/>
</dbReference>
<protein>
    <submittedName>
        <fullName evidence="3">Exonuclease</fullName>
    </submittedName>
</protein>
<dbReference type="STRING" id="1838285.SCAL_001298"/>
<evidence type="ECO:0000313" key="4">
    <source>
        <dbReference type="Proteomes" id="UP000186940"/>
    </source>
</evidence>
<dbReference type="SUPFAM" id="SSF52980">
    <property type="entry name" value="Restriction endonuclease-like"/>
    <property type="match status" value="1"/>
</dbReference>
<dbReference type="AlphaFoldDB" id="A0A1F2P7T8"/>
<gene>
    <name evidence="3" type="ORF">SCAL_001298</name>
</gene>
<accession>A0A1F2P7T8</accession>
<name>A0A1F2P7T8_9EURY</name>
<dbReference type="Gene3D" id="3.90.320.10">
    <property type="match status" value="1"/>
</dbReference>
<proteinExistence type="predicted"/>
<keyword evidence="3" id="KW-0269">Exonuclease</keyword>
<dbReference type="InterPro" id="IPR038726">
    <property type="entry name" value="PDDEXK_AddAB-type"/>
</dbReference>
<sequence length="399" mass="47579">MKTYSYSRIGAYENCPFQFKLRYIDRIKPDTEGIEAFMGSRVHESLEKLYRDKMMAKDPQLDELIDFYDVNWEKKFHDGVLVIRKDYTSDNYKEIGRNCLEGYYRRYYPFEQAKTIALEMRIEVPLPDSEFKFIGFIDRVDQRENGTYEIHDYKTSSTLPYQSEIDQDKQLALYQLGIEPLWNDISDVDLVWHYLKFDKEFRSKRNRITLEMLKEEIVKKIYEIETAESFEPKESALCNWCGYQDLCPSKKHAFKVADLPPDAFIEEDGVRLVNRFIELKNQKKKLEEEESRLKDAIYRYALREGVDVINGSEYRLRIKISKKPEYPSKSRDEERYNELVNLLKSSGIWEEVSVFNSNKLVKLLDTKQIDDTVANSIKTFEEIVEYRRIYPSRLKDDES</sequence>
<dbReference type="GO" id="GO:0004527">
    <property type="term" value="F:exonuclease activity"/>
    <property type="evidence" value="ECO:0007669"/>
    <property type="project" value="UniProtKB-KW"/>
</dbReference>